<sequence>RNLAYRQEVEQTSIRYDTYLGAPWRAIDGVRGGIYLEHGCASLKSEEYNMFNLTFRRPPILNRIDFYNR</sequence>
<dbReference type="Proteomes" id="UP001233172">
    <property type="component" value="Unassembled WGS sequence"/>
</dbReference>
<feature type="non-terminal residue" evidence="1">
    <location>
        <position position="69"/>
    </location>
</feature>
<evidence type="ECO:0000313" key="2">
    <source>
        <dbReference type="Proteomes" id="UP001233172"/>
    </source>
</evidence>
<organism evidence="1 2">
    <name type="scientific">Biomphalaria pfeifferi</name>
    <name type="common">Bloodfluke planorb</name>
    <name type="synonym">Freshwater snail</name>
    <dbReference type="NCBI Taxonomy" id="112525"/>
    <lineage>
        <taxon>Eukaryota</taxon>
        <taxon>Metazoa</taxon>
        <taxon>Spiralia</taxon>
        <taxon>Lophotrochozoa</taxon>
        <taxon>Mollusca</taxon>
        <taxon>Gastropoda</taxon>
        <taxon>Heterobranchia</taxon>
        <taxon>Euthyneura</taxon>
        <taxon>Panpulmonata</taxon>
        <taxon>Hygrophila</taxon>
        <taxon>Lymnaeoidea</taxon>
        <taxon>Planorbidae</taxon>
        <taxon>Biomphalaria</taxon>
    </lineage>
</organism>
<accession>A0AAD8C225</accession>
<feature type="non-terminal residue" evidence="1">
    <location>
        <position position="1"/>
    </location>
</feature>
<keyword evidence="2" id="KW-1185">Reference proteome</keyword>
<name>A0AAD8C225_BIOPF</name>
<evidence type="ECO:0000313" key="1">
    <source>
        <dbReference type="EMBL" id="KAK0065066.1"/>
    </source>
</evidence>
<dbReference type="AlphaFoldDB" id="A0AAD8C225"/>
<proteinExistence type="predicted"/>
<comment type="caution">
    <text evidence="1">The sequence shown here is derived from an EMBL/GenBank/DDBJ whole genome shotgun (WGS) entry which is preliminary data.</text>
</comment>
<dbReference type="Gene3D" id="2.60.120.260">
    <property type="entry name" value="Galactose-binding domain-like"/>
    <property type="match status" value="1"/>
</dbReference>
<gene>
    <name evidence="1" type="ORF">Bpfe_005624</name>
</gene>
<dbReference type="EMBL" id="JASAOG010000015">
    <property type="protein sequence ID" value="KAK0065066.1"/>
    <property type="molecule type" value="Genomic_DNA"/>
</dbReference>
<protein>
    <submittedName>
        <fullName evidence="1">Uncharacterized protein</fullName>
    </submittedName>
</protein>
<reference evidence="1" key="2">
    <citation type="submission" date="2023-04" db="EMBL/GenBank/DDBJ databases">
        <authorList>
            <person name="Bu L."/>
            <person name="Lu L."/>
            <person name="Laidemitt M.R."/>
            <person name="Zhang S.M."/>
            <person name="Mutuku M."/>
            <person name="Mkoji G."/>
            <person name="Steinauer M."/>
            <person name="Loker E.S."/>
        </authorList>
    </citation>
    <scope>NUCLEOTIDE SEQUENCE</scope>
    <source>
        <strain evidence="1">KasaAsao</strain>
        <tissue evidence="1">Whole Snail</tissue>
    </source>
</reference>
<reference evidence="1" key="1">
    <citation type="journal article" date="2023" name="PLoS Negl. Trop. Dis.">
        <title>A genome sequence for Biomphalaria pfeifferi, the major vector snail for the human-infecting parasite Schistosoma mansoni.</title>
        <authorList>
            <person name="Bu L."/>
            <person name="Lu L."/>
            <person name="Laidemitt M.R."/>
            <person name="Zhang S.M."/>
            <person name="Mutuku M."/>
            <person name="Mkoji G."/>
            <person name="Steinauer M."/>
            <person name="Loker E.S."/>
        </authorList>
    </citation>
    <scope>NUCLEOTIDE SEQUENCE</scope>
    <source>
        <strain evidence="1">KasaAsao</strain>
    </source>
</reference>